<dbReference type="EMBL" id="MLJW01000040">
    <property type="protein sequence ID" value="OIR06925.1"/>
    <property type="molecule type" value="Genomic_DNA"/>
</dbReference>
<feature type="transmembrane region" description="Helical" evidence="1">
    <location>
        <begin position="26"/>
        <end position="46"/>
    </location>
</feature>
<organism evidence="3">
    <name type="scientific">mine drainage metagenome</name>
    <dbReference type="NCBI Taxonomy" id="410659"/>
    <lineage>
        <taxon>unclassified sequences</taxon>
        <taxon>metagenomes</taxon>
        <taxon>ecological metagenomes</taxon>
    </lineage>
</organism>
<dbReference type="Pfam" id="PF14317">
    <property type="entry name" value="YcxB"/>
    <property type="match status" value="1"/>
</dbReference>
<evidence type="ECO:0000259" key="2">
    <source>
        <dbReference type="Pfam" id="PF14317"/>
    </source>
</evidence>
<dbReference type="InterPro" id="IPR025588">
    <property type="entry name" value="YcxB-like_C"/>
</dbReference>
<sequence>MQFSFSYDKKKVIQGLRYHFISKREIKWMMILVNVFAIISAVLFYTQKIRPQPFLLGSLIWILMMSGVWYVLPYSIYKKTAAFKDKFIIYFTEETIRLENERGIAEWYWRDFSKYFESPHFFHLYVDEKTFFLVPKENMGETLVHELRELLQKKFRK</sequence>
<name>A0A1J5SSD4_9ZZZZ</name>
<accession>A0A1J5SSD4</accession>
<feature type="transmembrane region" description="Helical" evidence="1">
    <location>
        <begin position="58"/>
        <end position="77"/>
    </location>
</feature>
<reference evidence="3" key="1">
    <citation type="submission" date="2016-10" db="EMBL/GenBank/DDBJ databases">
        <title>Sequence of Gallionella enrichment culture.</title>
        <authorList>
            <person name="Poehlein A."/>
            <person name="Muehling M."/>
            <person name="Daniel R."/>
        </authorList>
    </citation>
    <scope>NUCLEOTIDE SEQUENCE</scope>
</reference>
<dbReference type="AlphaFoldDB" id="A0A1J5SSD4"/>
<gene>
    <name evidence="3" type="ORF">GALL_108310</name>
</gene>
<proteinExistence type="predicted"/>
<protein>
    <recommendedName>
        <fullName evidence="2">YcxB-like C-terminal domain-containing protein</fullName>
    </recommendedName>
</protein>
<evidence type="ECO:0000313" key="3">
    <source>
        <dbReference type="EMBL" id="OIR06925.1"/>
    </source>
</evidence>
<comment type="caution">
    <text evidence="3">The sequence shown here is derived from an EMBL/GenBank/DDBJ whole genome shotgun (WGS) entry which is preliminary data.</text>
</comment>
<evidence type="ECO:0000256" key="1">
    <source>
        <dbReference type="SAM" id="Phobius"/>
    </source>
</evidence>
<keyword evidence="1" id="KW-1133">Transmembrane helix</keyword>
<feature type="domain" description="YcxB-like C-terminal" evidence="2">
    <location>
        <begin position="91"/>
        <end position="151"/>
    </location>
</feature>
<keyword evidence="1" id="KW-0812">Transmembrane</keyword>
<keyword evidence="1" id="KW-0472">Membrane</keyword>